<protein>
    <submittedName>
        <fullName evidence="1">Uncharacterized protein</fullName>
    </submittedName>
</protein>
<proteinExistence type="predicted"/>
<organism evidence="1">
    <name type="scientific">Cacopsylla melanoneura</name>
    <dbReference type="NCBI Taxonomy" id="428564"/>
    <lineage>
        <taxon>Eukaryota</taxon>
        <taxon>Metazoa</taxon>
        <taxon>Ecdysozoa</taxon>
        <taxon>Arthropoda</taxon>
        <taxon>Hexapoda</taxon>
        <taxon>Insecta</taxon>
        <taxon>Pterygota</taxon>
        <taxon>Neoptera</taxon>
        <taxon>Paraneoptera</taxon>
        <taxon>Hemiptera</taxon>
        <taxon>Sternorrhyncha</taxon>
        <taxon>Psylloidea</taxon>
        <taxon>Psyllidae</taxon>
        <taxon>Psyllinae</taxon>
        <taxon>Cacopsylla</taxon>
    </lineage>
</organism>
<dbReference type="InterPro" id="IPR051320">
    <property type="entry name" value="Viral_Replic_Matur_Polypro"/>
</dbReference>
<evidence type="ECO:0000313" key="1">
    <source>
        <dbReference type="EMBL" id="CAG6632395.1"/>
    </source>
</evidence>
<sequence length="313" mass="35592">MGQVKVPIEIEKVVLNVNVRVIKNLVPDILIGMDLLRRFRAILDFNRGKLSLRTESGRIRTRFIEPKSGGPNGEFFLGGTYEQTTHRGEECSKAKVKFSSHLETHNRIGDTQHVQVPIKTQKGIKSILKKNGDKMKKKSPSYPVDVVPHRVPETQGCDDVSTTSIMNINELTSNLAVRKKLEDAANISPDVSFADKERLINMLSRYKECLDAFSNDIGGNARVAPIKLTLRDNIPVRTPPYRVSLKERQIMAEIIKEMKTQGIVYNTTSPYASPALLVRKNSKVKKTRRQELTKEDFRMCVDYRKVNKHIDTY</sequence>
<dbReference type="Gene3D" id="2.40.70.10">
    <property type="entry name" value="Acid Proteases"/>
    <property type="match status" value="1"/>
</dbReference>
<dbReference type="PANTHER" id="PTHR33064">
    <property type="entry name" value="POL PROTEIN"/>
    <property type="match status" value="1"/>
</dbReference>
<dbReference type="EMBL" id="HBUF01079582">
    <property type="protein sequence ID" value="CAG6632395.1"/>
    <property type="molecule type" value="Transcribed_RNA"/>
</dbReference>
<name>A0A8D8QIB7_9HEMI</name>
<dbReference type="Gene3D" id="3.10.10.10">
    <property type="entry name" value="HIV Type 1 Reverse Transcriptase, subunit A, domain 1"/>
    <property type="match status" value="1"/>
</dbReference>
<accession>A0A8D8QIB7</accession>
<dbReference type="GO" id="GO:0071897">
    <property type="term" value="P:DNA biosynthetic process"/>
    <property type="evidence" value="ECO:0007669"/>
    <property type="project" value="UniProtKB-ARBA"/>
</dbReference>
<dbReference type="AlphaFoldDB" id="A0A8D8QIB7"/>
<dbReference type="PANTHER" id="PTHR33064:SF37">
    <property type="entry name" value="RIBONUCLEASE H"/>
    <property type="match status" value="1"/>
</dbReference>
<dbReference type="SUPFAM" id="SSF56672">
    <property type="entry name" value="DNA/RNA polymerases"/>
    <property type="match status" value="1"/>
</dbReference>
<reference evidence="1" key="1">
    <citation type="submission" date="2021-05" db="EMBL/GenBank/DDBJ databases">
        <authorList>
            <person name="Alioto T."/>
            <person name="Alioto T."/>
            <person name="Gomez Garrido J."/>
        </authorList>
    </citation>
    <scope>NUCLEOTIDE SEQUENCE</scope>
</reference>
<dbReference type="InterPro" id="IPR021109">
    <property type="entry name" value="Peptidase_aspartic_dom_sf"/>
</dbReference>
<dbReference type="InterPro" id="IPR043502">
    <property type="entry name" value="DNA/RNA_pol_sf"/>
</dbReference>